<dbReference type="CDD" id="cd00082">
    <property type="entry name" value="HisKA"/>
    <property type="match status" value="1"/>
</dbReference>
<dbReference type="InterPro" id="IPR011006">
    <property type="entry name" value="CheY-like_superfamily"/>
</dbReference>
<evidence type="ECO:0000256" key="1">
    <source>
        <dbReference type="ARBA" id="ARBA00000085"/>
    </source>
</evidence>
<dbReference type="CDD" id="cd17546">
    <property type="entry name" value="REC_hyHK_CKI1_RcsC-like"/>
    <property type="match status" value="2"/>
</dbReference>
<gene>
    <name evidence="16" type="ORF">CYPRO_0134</name>
</gene>
<evidence type="ECO:0000256" key="12">
    <source>
        <dbReference type="PROSITE-ProRule" id="PRU00169"/>
    </source>
</evidence>
<evidence type="ECO:0000259" key="13">
    <source>
        <dbReference type="PROSITE" id="PS50109"/>
    </source>
</evidence>
<dbReference type="CDD" id="cd16922">
    <property type="entry name" value="HATPase_EvgS-ArcB-TorS-like"/>
    <property type="match status" value="1"/>
</dbReference>
<reference evidence="16 17" key="1">
    <citation type="submission" date="2018-03" db="EMBL/GenBank/DDBJ databases">
        <title>Phenotypic and genomic properties of Cyclonatronum proteinivorum gen. nov., sp. nov., a haloalkaliphilic bacteroidete from soda lakes possessing Na+-translocating rhodopsin.</title>
        <authorList>
            <person name="Toshchakov S.V."/>
            <person name="Korzhenkov A."/>
            <person name="Samarov N.I."/>
            <person name="Kublanov I.V."/>
            <person name="Muntyan M.S."/>
            <person name="Sorokin D.Y."/>
        </authorList>
    </citation>
    <scope>NUCLEOTIDE SEQUENCE [LARGE SCALE GENOMIC DNA]</scope>
    <source>
        <strain evidence="16 17">Omega</strain>
    </source>
</reference>
<evidence type="ECO:0000313" key="16">
    <source>
        <dbReference type="EMBL" id="AXI99421.1"/>
    </source>
</evidence>
<keyword evidence="4 12" id="KW-0597">Phosphoprotein</keyword>
<keyword evidence="17" id="KW-1185">Reference proteome</keyword>
<dbReference type="PROSITE" id="PS50109">
    <property type="entry name" value="HIS_KIN"/>
    <property type="match status" value="1"/>
</dbReference>
<dbReference type="InterPro" id="IPR000700">
    <property type="entry name" value="PAS-assoc_C"/>
</dbReference>
<dbReference type="Proteomes" id="UP000254808">
    <property type="component" value="Chromosome"/>
</dbReference>
<evidence type="ECO:0000256" key="11">
    <source>
        <dbReference type="ARBA" id="ARBA00023306"/>
    </source>
</evidence>
<dbReference type="AlphaFoldDB" id="A0A345UG20"/>
<dbReference type="GO" id="GO:0016020">
    <property type="term" value="C:membrane"/>
    <property type="evidence" value="ECO:0007669"/>
    <property type="project" value="UniProtKB-SubCell"/>
</dbReference>
<organism evidence="16 17">
    <name type="scientific">Cyclonatronum proteinivorum</name>
    <dbReference type="NCBI Taxonomy" id="1457365"/>
    <lineage>
        <taxon>Bacteria</taxon>
        <taxon>Pseudomonadati</taxon>
        <taxon>Balneolota</taxon>
        <taxon>Balneolia</taxon>
        <taxon>Balneolales</taxon>
        <taxon>Cyclonatronaceae</taxon>
        <taxon>Cyclonatronum</taxon>
    </lineage>
</organism>
<dbReference type="PANTHER" id="PTHR45339">
    <property type="entry name" value="HYBRID SIGNAL TRANSDUCTION HISTIDINE KINASE J"/>
    <property type="match status" value="1"/>
</dbReference>
<dbReference type="Gene3D" id="3.40.50.2300">
    <property type="match status" value="2"/>
</dbReference>
<feature type="domain" description="Response regulatory" evidence="14">
    <location>
        <begin position="677"/>
        <end position="795"/>
    </location>
</feature>
<dbReference type="InterPro" id="IPR003661">
    <property type="entry name" value="HisK_dim/P_dom"/>
</dbReference>
<evidence type="ECO:0000256" key="6">
    <source>
        <dbReference type="ARBA" id="ARBA00022741"/>
    </source>
</evidence>
<dbReference type="Gene3D" id="3.30.450.20">
    <property type="entry name" value="PAS domain"/>
    <property type="match status" value="1"/>
</dbReference>
<dbReference type="KEGG" id="cprv:CYPRO_0134"/>
<dbReference type="SUPFAM" id="SSF55874">
    <property type="entry name" value="ATPase domain of HSP90 chaperone/DNA topoisomerase II/histidine kinase"/>
    <property type="match status" value="1"/>
</dbReference>
<keyword evidence="9" id="KW-0902">Two-component regulatory system</keyword>
<dbReference type="PROSITE" id="PS50110">
    <property type="entry name" value="RESPONSE_REGULATORY"/>
    <property type="match status" value="2"/>
</dbReference>
<evidence type="ECO:0000259" key="15">
    <source>
        <dbReference type="PROSITE" id="PS50113"/>
    </source>
</evidence>
<dbReference type="Gene3D" id="3.30.565.10">
    <property type="entry name" value="Histidine kinase-like ATPase, C-terminal domain"/>
    <property type="match status" value="1"/>
</dbReference>
<dbReference type="EMBL" id="CP027806">
    <property type="protein sequence ID" value="AXI99421.1"/>
    <property type="molecule type" value="Genomic_DNA"/>
</dbReference>
<protein>
    <recommendedName>
        <fullName evidence="3">histidine kinase</fullName>
        <ecNumber evidence="3">2.7.13.3</ecNumber>
    </recommendedName>
</protein>
<evidence type="ECO:0000259" key="14">
    <source>
        <dbReference type="PROSITE" id="PS50110"/>
    </source>
</evidence>
<comment type="subcellular location">
    <subcellularLocation>
        <location evidence="2">Membrane</location>
    </subcellularLocation>
</comment>
<dbReference type="PANTHER" id="PTHR45339:SF1">
    <property type="entry name" value="HYBRID SIGNAL TRANSDUCTION HISTIDINE KINASE J"/>
    <property type="match status" value="1"/>
</dbReference>
<name>A0A345UG20_9BACT</name>
<feature type="modified residue" description="4-aspartylphosphate" evidence="12">
    <location>
        <position position="728"/>
    </location>
</feature>
<evidence type="ECO:0000256" key="9">
    <source>
        <dbReference type="ARBA" id="ARBA00023012"/>
    </source>
</evidence>
<dbReference type="SUPFAM" id="SSF52172">
    <property type="entry name" value="CheY-like"/>
    <property type="match status" value="2"/>
</dbReference>
<keyword evidence="11" id="KW-0131">Cell cycle</keyword>
<dbReference type="InterPro" id="IPR036890">
    <property type="entry name" value="HATPase_C_sf"/>
</dbReference>
<keyword evidence="8" id="KW-0067">ATP-binding</keyword>
<evidence type="ECO:0000313" key="17">
    <source>
        <dbReference type="Proteomes" id="UP000254808"/>
    </source>
</evidence>
<proteinExistence type="predicted"/>
<dbReference type="InterPro" id="IPR004358">
    <property type="entry name" value="Sig_transdc_His_kin-like_C"/>
</dbReference>
<dbReference type="InterPro" id="IPR005467">
    <property type="entry name" value="His_kinase_dom"/>
</dbReference>
<evidence type="ECO:0000256" key="2">
    <source>
        <dbReference type="ARBA" id="ARBA00004370"/>
    </source>
</evidence>
<dbReference type="InterPro" id="IPR035965">
    <property type="entry name" value="PAS-like_dom_sf"/>
</dbReference>
<dbReference type="SUPFAM" id="SSF55785">
    <property type="entry name" value="PYP-like sensor domain (PAS domain)"/>
    <property type="match status" value="1"/>
</dbReference>
<dbReference type="Pfam" id="PF00072">
    <property type="entry name" value="Response_reg"/>
    <property type="match status" value="2"/>
</dbReference>
<feature type="modified residue" description="4-aspartylphosphate" evidence="12">
    <location>
        <position position="584"/>
    </location>
</feature>
<dbReference type="PRINTS" id="PR00344">
    <property type="entry name" value="BCTRLSENSOR"/>
</dbReference>
<dbReference type="GO" id="GO:0005524">
    <property type="term" value="F:ATP binding"/>
    <property type="evidence" value="ECO:0007669"/>
    <property type="project" value="UniProtKB-KW"/>
</dbReference>
<keyword evidence="6" id="KW-0547">Nucleotide-binding</keyword>
<dbReference type="FunFam" id="1.10.287.130:FF:000038">
    <property type="entry name" value="Sensory transduction histidine kinase"/>
    <property type="match status" value="1"/>
</dbReference>
<evidence type="ECO:0000256" key="10">
    <source>
        <dbReference type="ARBA" id="ARBA00023136"/>
    </source>
</evidence>
<dbReference type="EC" id="2.7.13.3" evidence="3"/>
<dbReference type="Gene3D" id="1.10.287.130">
    <property type="match status" value="1"/>
</dbReference>
<dbReference type="OrthoDB" id="9811889at2"/>
<feature type="domain" description="Histidine kinase" evidence="13">
    <location>
        <begin position="291"/>
        <end position="517"/>
    </location>
</feature>
<accession>A0A345UG20</accession>
<dbReference type="InterPro" id="IPR003594">
    <property type="entry name" value="HATPase_dom"/>
</dbReference>
<dbReference type="SUPFAM" id="SSF47384">
    <property type="entry name" value="Homodimeric domain of signal transducing histidine kinase"/>
    <property type="match status" value="1"/>
</dbReference>
<keyword evidence="5" id="KW-0808">Transferase</keyword>
<keyword evidence="10" id="KW-0472">Membrane</keyword>
<dbReference type="GO" id="GO:0000155">
    <property type="term" value="F:phosphorelay sensor kinase activity"/>
    <property type="evidence" value="ECO:0007669"/>
    <property type="project" value="InterPro"/>
</dbReference>
<dbReference type="RefSeq" id="WP_114982663.1">
    <property type="nucleotide sequence ID" value="NZ_CP027806.1"/>
</dbReference>
<evidence type="ECO:0000256" key="7">
    <source>
        <dbReference type="ARBA" id="ARBA00022777"/>
    </source>
</evidence>
<dbReference type="SMART" id="SM00448">
    <property type="entry name" value="REC"/>
    <property type="match status" value="2"/>
</dbReference>
<dbReference type="Pfam" id="PF02518">
    <property type="entry name" value="HATPase_c"/>
    <property type="match status" value="1"/>
</dbReference>
<dbReference type="Pfam" id="PF00512">
    <property type="entry name" value="HisKA"/>
    <property type="match status" value="1"/>
</dbReference>
<dbReference type="SMART" id="SM00387">
    <property type="entry name" value="HATPase_c"/>
    <property type="match status" value="1"/>
</dbReference>
<evidence type="ECO:0000256" key="3">
    <source>
        <dbReference type="ARBA" id="ARBA00012438"/>
    </source>
</evidence>
<keyword evidence="7 16" id="KW-0418">Kinase</keyword>
<dbReference type="SMART" id="SM00388">
    <property type="entry name" value="HisKA"/>
    <property type="match status" value="1"/>
</dbReference>
<dbReference type="InterPro" id="IPR036097">
    <property type="entry name" value="HisK_dim/P_sf"/>
</dbReference>
<sequence length="803" mass="91361">MPSEAQLRNLCYQVIQKDVVFFDLITRRETMGFGLWHFNGDHSDFWLSPPVQDALEAAGSIRDVIEMRVSQIVSETTYSNRSGPHSPETLLPFEIDLQELINDRISITGLLRKAAIPDTEGEFVFVLFNHLEGYKGAVRTMQQLYRSKKMLDQISQVSRVGGWEIDLVRNRMTWSKVTREIHEVDETFRPTAESIVQFYKEGENRELLRQLSFDAMKYGRSLDHDFQIITTRGREIWIRVIAYSEFRNGKCVRLYGTIQDVDSEKKAALELVESKKQAEAANVAKSEFLANMSHEIRTPLNSIIGFSELLLQSNLDEVQQQYLDSVHNSGVVLLELINDILDFSKIEAGKLELYIEKTDFVEMCEQIADILRFRIAKSNLEFLLNLDGKLPSFVWADAVRLKQVVINLLGNAAKFTEKGEIEFSVKVLEMQTPADGLQTISLRFEVRDTGIGIPSAKQNRIFDAFSQADGSTTRKYGGTGLGLAISNSLLQLMDSRLNLESEEGQGSRFWFDVTLPYSLEKRSESYDLDAVKRVLIVDDNENNARILQKVMESREIACNIFSNGPDTLNHLKSGEQNYDALISDYHMPGMDGIEMIKQIREELSLPSAELPILLLHSDANDGLIHKACKRYDIQLQMNKPVSSKQLYDALARLRTGSQKKKASGDPQQHWQTDRIYRILIADDNRANMVLARALVKKFIPKARISEAVDGKEAVLLYQEERPDLILMDVQMPELSGYEATERIRTNYLDDQTIIIALTAGAIKGEKERCLEAGMNDYLSKPINVAELERQLKYYLGSLQPHNS</sequence>
<dbReference type="PROSITE" id="PS50113">
    <property type="entry name" value="PAC"/>
    <property type="match status" value="1"/>
</dbReference>
<dbReference type="FunFam" id="3.30.565.10:FF:000010">
    <property type="entry name" value="Sensor histidine kinase RcsC"/>
    <property type="match status" value="1"/>
</dbReference>
<feature type="domain" description="Response regulatory" evidence="14">
    <location>
        <begin position="533"/>
        <end position="654"/>
    </location>
</feature>
<evidence type="ECO:0000256" key="5">
    <source>
        <dbReference type="ARBA" id="ARBA00022679"/>
    </source>
</evidence>
<dbReference type="InterPro" id="IPR001789">
    <property type="entry name" value="Sig_transdc_resp-reg_receiver"/>
</dbReference>
<comment type="catalytic activity">
    <reaction evidence="1">
        <text>ATP + protein L-histidine = ADP + protein N-phospho-L-histidine.</text>
        <dbReference type="EC" id="2.7.13.3"/>
    </reaction>
</comment>
<evidence type="ECO:0000256" key="8">
    <source>
        <dbReference type="ARBA" id="ARBA00022840"/>
    </source>
</evidence>
<evidence type="ECO:0000256" key="4">
    <source>
        <dbReference type="ARBA" id="ARBA00022553"/>
    </source>
</evidence>
<feature type="domain" description="PAC" evidence="15">
    <location>
        <begin position="222"/>
        <end position="273"/>
    </location>
</feature>